<dbReference type="EMBL" id="UINC01001095">
    <property type="protein sequence ID" value="SUZ70601.1"/>
    <property type="molecule type" value="Genomic_DNA"/>
</dbReference>
<dbReference type="SUPFAM" id="SSF56235">
    <property type="entry name" value="N-terminal nucleophile aminohydrolases (Ntn hydrolases)"/>
    <property type="match status" value="1"/>
</dbReference>
<accession>A0A381PU61</accession>
<name>A0A381PU61_9ZZZZ</name>
<dbReference type="InterPro" id="IPR052896">
    <property type="entry name" value="GGT-like_enzyme"/>
</dbReference>
<reference evidence="1" key="1">
    <citation type="submission" date="2018-05" db="EMBL/GenBank/DDBJ databases">
        <authorList>
            <person name="Lanie J.A."/>
            <person name="Ng W.-L."/>
            <person name="Kazmierczak K.M."/>
            <person name="Andrzejewski T.M."/>
            <person name="Davidsen T.M."/>
            <person name="Wayne K.J."/>
            <person name="Tettelin H."/>
            <person name="Glass J.I."/>
            <person name="Rusch D."/>
            <person name="Podicherti R."/>
            <person name="Tsui H.-C.T."/>
            <person name="Winkler M.E."/>
        </authorList>
    </citation>
    <scope>NUCLEOTIDE SEQUENCE</scope>
</reference>
<dbReference type="Pfam" id="PF01019">
    <property type="entry name" value="G_glu_transpept"/>
    <property type="match status" value="1"/>
</dbReference>
<dbReference type="Gene3D" id="3.60.20.40">
    <property type="match status" value="1"/>
</dbReference>
<dbReference type="Gene3D" id="1.10.246.130">
    <property type="match status" value="1"/>
</dbReference>
<dbReference type="PRINTS" id="PR01210">
    <property type="entry name" value="GGTRANSPTASE"/>
</dbReference>
<dbReference type="InterPro" id="IPR043137">
    <property type="entry name" value="GGT_ssub_C"/>
</dbReference>
<gene>
    <name evidence="1" type="ORF">METZ01_LOCUS23455</name>
</gene>
<proteinExistence type="predicted"/>
<dbReference type="PANTHER" id="PTHR43881">
    <property type="entry name" value="GAMMA-GLUTAMYLTRANSPEPTIDASE (AFU_ORTHOLOGUE AFUA_4G13580)"/>
    <property type="match status" value="1"/>
</dbReference>
<dbReference type="AlphaFoldDB" id="A0A381PU61"/>
<evidence type="ECO:0000313" key="1">
    <source>
        <dbReference type="EMBL" id="SUZ70601.1"/>
    </source>
</evidence>
<dbReference type="InterPro" id="IPR043138">
    <property type="entry name" value="GGT_lsub"/>
</dbReference>
<protein>
    <recommendedName>
        <fullName evidence="2">Gamma-glutamyltransferase</fullName>
    </recommendedName>
</protein>
<dbReference type="InterPro" id="IPR029055">
    <property type="entry name" value="Ntn_hydrolases_N"/>
</dbReference>
<evidence type="ECO:0008006" key="2">
    <source>
        <dbReference type="Google" id="ProtNLM"/>
    </source>
</evidence>
<sequence length="579" mass="61730">MTSFRPLMQGVNGMVVASHPAAAMAGLDVLRKGGNAIDAGVAVGLALNVVHVDDCSFLGVAPTVMYLADRKEVVEIDGLGVWPQAASVDYFKKNHGGKLTPGVMNSLTPGAADAWITALSQFGTKTFGEVASAAIDLAGNGFPMFRYLAGRFVTAYDAYNAHPSTAEIFMPNGSPPKQGEMFYQKDLSATLAKLAEIENSNKGKGREAAMQAARDDIYTGELARKIVAFNQEMGGLLTADDLAGYHVSVGTPVTVNYRGYDVYSTGPWGQGPTFPQALKILEGFNLASMGHNSPEYIHTVSQALNLAFADREQYVGDPKFVDVPIKELLSEEYLIHRRGLIDPDVAWPGTPPAGDPRNCKATLNGGPQSPKDAPVPVATAGATGGGTSYFAVIDRDGNIFSSTPSEGTKNGGPVIPGTGLAFSMRGSQSKVDDSVPASVAGGKRPRLTPAPALVLRDGEPVIALGAHGGDHIPQGTLQLLLNMLEFGRDPQEAVEEPRFYSYNFPGSNWPSKYEPAMLRLEGRISEDATESLRQKGHIIERYPDWWEGSSLYCAITRNPETKVLQGGADPRCEAYAVGY</sequence>
<organism evidence="1">
    <name type="scientific">marine metagenome</name>
    <dbReference type="NCBI Taxonomy" id="408172"/>
    <lineage>
        <taxon>unclassified sequences</taxon>
        <taxon>metagenomes</taxon>
        <taxon>ecological metagenomes</taxon>
    </lineage>
</organism>
<dbReference type="PANTHER" id="PTHR43881:SF1">
    <property type="entry name" value="GAMMA-GLUTAMYLTRANSPEPTIDASE (AFU_ORTHOLOGUE AFUA_4G13580)"/>
    <property type="match status" value="1"/>
</dbReference>